<accession>A0A8S1PJ71</accession>
<dbReference type="EMBL" id="CAJJDN010000079">
    <property type="protein sequence ID" value="CAD8103205.1"/>
    <property type="molecule type" value="Genomic_DNA"/>
</dbReference>
<reference evidence="1" key="1">
    <citation type="submission" date="2021-01" db="EMBL/GenBank/DDBJ databases">
        <authorList>
            <consortium name="Genoscope - CEA"/>
            <person name="William W."/>
        </authorList>
    </citation>
    <scope>NUCLEOTIDE SEQUENCE</scope>
</reference>
<name>A0A8S1PJ71_9CILI</name>
<proteinExistence type="predicted"/>
<dbReference type="OrthoDB" id="289779at2759"/>
<evidence type="ECO:0000313" key="2">
    <source>
        <dbReference type="Proteomes" id="UP000692954"/>
    </source>
</evidence>
<comment type="caution">
    <text evidence="1">The sequence shown here is derived from an EMBL/GenBank/DDBJ whole genome shotgun (WGS) entry which is preliminary data.</text>
</comment>
<dbReference type="Proteomes" id="UP000692954">
    <property type="component" value="Unassembled WGS sequence"/>
</dbReference>
<evidence type="ECO:0000313" key="1">
    <source>
        <dbReference type="EMBL" id="CAD8103205.1"/>
    </source>
</evidence>
<gene>
    <name evidence="1" type="ORF">PSON_ATCC_30995.1.T0790181</name>
</gene>
<dbReference type="AlphaFoldDB" id="A0A8S1PJ71"/>
<organism evidence="1 2">
    <name type="scientific">Paramecium sonneborni</name>
    <dbReference type="NCBI Taxonomy" id="65129"/>
    <lineage>
        <taxon>Eukaryota</taxon>
        <taxon>Sar</taxon>
        <taxon>Alveolata</taxon>
        <taxon>Ciliophora</taxon>
        <taxon>Intramacronucleata</taxon>
        <taxon>Oligohymenophorea</taxon>
        <taxon>Peniculida</taxon>
        <taxon>Parameciidae</taxon>
        <taxon>Paramecium</taxon>
    </lineage>
</organism>
<sequence length="357" mass="42161">MNPYCSMHKEDIINFCVDSNCQTRCLCKSCKHEHETVPISYLIENIFVKETMNIVTLFKVIIQKMVHSIESDLKTQLEEIQYEKAPNEITQLSAFLRKKYQIFQILKESIQFKLQRVIDAIRQPVSSSKPQFPNSLNSLPIMDRDVNKQSTQVIKKLKSEEQIRIVNTEKIEETLMLDKLEIQRLKSFNEENWPWRLEQGAQFVTIFTALRNFKLLGFKQPILFCSNLINHQRKPINFSFALYHKKNLQKKAIYVESKTIKHKNEKVVDRCYDIAFKIPQKIQMGKEYSLVIWSNSGFYSHYYSLPAPSNDFIEFQQQDYNDHPKIKKPELVHKVISTYRAGLIPALYIDPRQENDK</sequence>
<keyword evidence="2" id="KW-1185">Reference proteome</keyword>
<protein>
    <submittedName>
        <fullName evidence="1">Uncharacterized protein</fullName>
    </submittedName>
</protein>